<dbReference type="EMBL" id="BGPR01041641">
    <property type="protein sequence ID" value="GBO17945.1"/>
    <property type="molecule type" value="Genomic_DNA"/>
</dbReference>
<comment type="caution">
    <text evidence="2">The sequence shown here is derived from an EMBL/GenBank/DDBJ whole genome shotgun (WGS) entry which is preliminary data.</text>
</comment>
<evidence type="ECO:0000313" key="2">
    <source>
        <dbReference type="EMBL" id="GBO17945.1"/>
    </source>
</evidence>
<accession>A0A4Y2UY56</accession>
<evidence type="ECO:0000313" key="3">
    <source>
        <dbReference type="Proteomes" id="UP000499080"/>
    </source>
</evidence>
<sequence>MEVSGDPSHRKRERSPVSASFLKSVLRPRRPRASSASQRHPAPPRRRAAPFARGPTPLSVDRSRGHPQRTCCKRSLSPSVTFLKGSPSPHPCFPEGHLWRPQRRRDLTPSASQHRKGSPLGVHTFAKGRPSRVRPFIKGHPLSASILSVPVSAQLFWVYLPRRPPAGRCLSSSSRGQPSSVFLGSSLSASILSRKIKPLSASSLSRGHPSQRPLRRSPLSSTLS</sequence>
<evidence type="ECO:0000256" key="1">
    <source>
        <dbReference type="SAM" id="MobiDB-lite"/>
    </source>
</evidence>
<gene>
    <name evidence="2" type="ORF">AVEN_136173_1</name>
</gene>
<organism evidence="2 3">
    <name type="scientific">Araneus ventricosus</name>
    <name type="common">Orbweaver spider</name>
    <name type="synonym">Epeira ventricosa</name>
    <dbReference type="NCBI Taxonomy" id="182803"/>
    <lineage>
        <taxon>Eukaryota</taxon>
        <taxon>Metazoa</taxon>
        <taxon>Ecdysozoa</taxon>
        <taxon>Arthropoda</taxon>
        <taxon>Chelicerata</taxon>
        <taxon>Arachnida</taxon>
        <taxon>Araneae</taxon>
        <taxon>Araneomorphae</taxon>
        <taxon>Entelegynae</taxon>
        <taxon>Araneoidea</taxon>
        <taxon>Araneidae</taxon>
        <taxon>Araneus</taxon>
    </lineage>
</organism>
<feature type="region of interest" description="Disordered" evidence="1">
    <location>
        <begin position="1"/>
        <end position="127"/>
    </location>
</feature>
<proteinExistence type="predicted"/>
<dbReference type="AlphaFoldDB" id="A0A4Y2UY56"/>
<feature type="region of interest" description="Disordered" evidence="1">
    <location>
        <begin position="200"/>
        <end position="224"/>
    </location>
</feature>
<dbReference type="Proteomes" id="UP000499080">
    <property type="component" value="Unassembled WGS sequence"/>
</dbReference>
<name>A0A4Y2UY56_ARAVE</name>
<feature type="compositionally biased region" description="Low complexity" evidence="1">
    <location>
        <begin position="210"/>
        <end position="224"/>
    </location>
</feature>
<keyword evidence="3" id="KW-1185">Reference proteome</keyword>
<reference evidence="2 3" key="1">
    <citation type="journal article" date="2019" name="Sci. Rep.">
        <title>Orb-weaving spider Araneus ventricosus genome elucidates the spidroin gene catalogue.</title>
        <authorList>
            <person name="Kono N."/>
            <person name="Nakamura H."/>
            <person name="Ohtoshi R."/>
            <person name="Moran D.A.P."/>
            <person name="Shinohara A."/>
            <person name="Yoshida Y."/>
            <person name="Fujiwara M."/>
            <person name="Mori M."/>
            <person name="Tomita M."/>
            <person name="Arakawa K."/>
        </authorList>
    </citation>
    <scope>NUCLEOTIDE SEQUENCE [LARGE SCALE GENOMIC DNA]</scope>
</reference>
<protein>
    <submittedName>
        <fullName evidence="2">Uncharacterized protein</fullName>
    </submittedName>
</protein>